<dbReference type="SUPFAM" id="SSF52833">
    <property type="entry name" value="Thioredoxin-like"/>
    <property type="match status" value="1"/>
</dbReference>
<dbReference type="PANTHER" id="PTHR43968">
    <property type="match status" value="1"/>
</dbReference>
<dbReference type="SUPFAM" id="SSF47616">
    <property type="entry name" value="GST C-terminal domain-like"/>
    <property type="match status" value="1"/>
</dbReference>
<protein>
    <submittedName>
        <fullName evidence="3">Glutathione S-transferase family protein</fullName>
    </submittedName>
</protein>
<keyword evidence="4" id="KW-1185">Reference proteome</keyword>
<feature type="domain" description="GST N-terminal" evidence="1">
    <location>
        <begin position="2"/>
        <end position="83"/>
    </location>
</feature>
<dbReference type="InterPro" id="IPR040079">
    <property type="entry name" value="Glutathione_S-Trfase"/>
</dbReference>
<dbReference type="EMBL" id="JAAONZ010000016">
    <property type="protein sequence ID" value="NHO67376.1"/>
    <property type="molecule type" value="Genomic_DNA"/>
</dbReference>
<dbReference type="AlphaFoldDB" id="A0A9E5MN80"/>
<dbReference type="InterPro" id="IPR050983">
    <property type="entry name" value="GST_Omega/HSP26"/>
</dbReference>
<name>A0A9E5MN80_9GAMM</name>
<gene>
    <name evidence="3" type="ORF">G8770_17665</name>
</gene>
<reference evidence="3" key="1">
    <citation type="submission" date="2020-03" db="EMBL/GenBank/DDBJ databases">
        <authorList>
            <person name="Guo F."/>
        </authorList>
    </citation>
    <scope>NUCLEOTIDE SEQUENCE</scope>
    <source>
        <strain evidence="3">JCM 30134</strain>
    </source>
</reference>
<evidence type="ECO:0000259" key="2">
    <source>
        <dbReference type="PROSITE" id="PS50405"/>
    </source>
</evidence>
<dbReference type="PANTHER" id="PTHR43968:SF6">
    <property type="entry name" value="GLUTATHIONE S-TRANSFERASE OMEGA"/>
    <property type="match status" value="1"/>
</dbReference>
<dbReference type="SFLD" id="SFLDS00019">
    <property type="entry name" value="Glutathione_Transferase_(cytos"/>
    <property type="match status" value="1"/>
</dbReference>
<organism evidence="3 4">
    <name type="scientific">Pseudomaricurvus hydrocarbonicus</name>
    <dbReference type="NCBI Taxonomy" id="1470433"/>
    <lineage>
        <taxon>Bacteria</taxon>
        <taxon>Pseudomonadati</taxon>
        <taxon>Pseudomonadota</taxon>
        <taxon>Gammaproteobacteria</taxon>
        <taxon>Cellvibrionales</taxon>
        <taxon>Cellvibrionaceae</taxon>
        <taxon>Pseudomaricurvus</taxon>
    </lineage>
</organism>
<proteinExistence type="predicted"/>
<dbReference type="Pfam" id="PF13409">
    <property type="entry name" value="GST_N_2"/>
    <property type="match status" value="1"/>
</dbReference>
<dbReference type="Pfam" id="PF13410">
    <property type="entry name" value="GST_C_2"/>
    <property type="match status" value="1"/>
</dbReference>
<dbReference type="RefSeq" id="WP_167189942.1">
    <property type="nucleotide sequence ID" value="NZ_JAAONZ010000016.1"/>
</dbReference>
<comment type="caution">
    <text evidence="3">The sequence shown here is derived from an EMBL/GenBank/DDBJ whole genome shotgun (WGS) entry which is preliminary data.</text>
</comment>
<dbReference type="InterPro" id="IPR036282">
    <property type="entry name" value="Glutathione-S-Trfase_C_sf"/>
</dbReference>
<dbReference type="PROSITE" id="PS50405">
    <property type="entry name" value="GST_CTER"/>
    <property type="match status" value="1"/>
</dbReference>
<evidence type="ECO:0000259" key="1">
    <source>
        <dbReference type="PROSITE" id="PS50404"/>
    </source>
</evidence>
<sequence>MLKLKLFHNDMSVCAQKVRMVLAYKNLEWESVHLNLRAGDQFKPEFKQVNPKGMVPVLQHNGATITESTAIIEYLDEVFPDPALMPANPLERAIVRNWMIRLDASLHENIAVISFCVAFRHQMLERYADQDALEGFLNNIPDPARASNMREFLLNGLDSPRLRQSLYVYNKLLQDMDHALSHGGWLAGAHLSLADFSLLPYLERLQQLQMAEWWHEYPGIDAWLLRMTETAGYRQGMLDWHNHSYIQLMGQKGQEAWPTVKALIDDL</sequence>
<dbReference type="CDD" id="cd00299">
    <property type="entry name" value="GST_C_family"/>
    <property type="match status" value="1"/>
</dbReference>
<feature type="domain" description="GST C-terminal" evidence="2">
    <location>
        <begin position="88"/>
        <end position="259"/>
    </location>
</feature>
<dbReference type="Gene3D" id="3.40.30.10">
    <property type="entry name" value="Glutaredoxin"/>
    <property type="match status" value="1"/>
</dbReference>
<dbReference type="PROSITE" id="PS50404">
    <property type="entry name" value="GST_NTER"/>
    <property type="match status" value="1"/>
</dbReference>
<dbReference type="Proteomes" id="UP000787472">
    <property type="component" value="Unassembled WGS sequence"/>
</dbReference>
<evidence type="ECO:0000313" key="3">
    <source>
        <dbReference type="EMBL" id="NHO67376.1"/>
    </source>
</evidence>
<dbReference type="Gene3D" id="1.20.1050.10">
    <property type="match status" value="1"/>
</dbReference>
<dbReference type="InterPro" id="IPR004045">
    <property type="entry name" value="Glutathione_S-Trfase_N"/>
</dbReference>
<accession>A0A9E5MN80</accession>
<dbReference type="InterPro" id="IPR036249">
    <property type="entry name" value="Thioredoxin-like_sf"/>
</dbReference>
<dbReference type="GO" id="GO:0005737">
    <property type="term" value="C:cytoplasm"/>
    <property type="evidence" value="ECO:0007669"/>
    <property type="project" value="TreeGrafter"/>
</dbReference>
<dbReference type="InterPro" id="IPR010987">
    <property type="entry name" value="Glutathione-S-Trfase_C-like"/>
</dbReference>
<dbReference type="SFLD" id="SFLDG00358">
    <property type="entry name" value="Main_(cytGST)"/>
    <property type="match status" value="1"/>
</dbReference>
<evidence type="ECO:0000313" key="4">
    <source>
        <dbReference type="Proteomes" id="UP000787472"/>
    </source>
</evidence>